<evidence type="ECO:0000313" key="1">
    <source>
        <dbReference type="EMBL" id="CAF4371419.1"/>
    </source>
</evidence>
<protein>
    <submittedName>
        <fullName evidence="1">Uncharacterized protein</fullName>
    </submittedName>
</protein>
<reference evidence="1" key="1">
    <citation type="submission" date="2021-02" db="EMBL/GenBank/DDBJ databases">
        <authorList>
            <person name="Nowell W R."/>
        </authorList>
    </citation>
    <scope>NUCLEOTIDE SEQUENCE</scope>
</reference>
<accession>A0A8S2UZN1</accession>
<dbReference type="EMBL" id="CAJOBA010067469">
    <property type="protein sequence ID" value="CAF4371419.1"/>
    <property type="molecule type" value="Genomic_DNA"/>
</dbReference>
<evidence type="ECO:0000313" key="2">
    <source>
        <dbReference type="Proteomes" id="UP000682733"/>
    </source>
</evidence>
<dbReference type="AlphaFoldDB" id="A0A8S2UZN1"/>
<name>A0A8S2UZN1_9BILA</name>
<sequence length="67" mass="7732">IGIIGNYTNIKSLNAFKSLIQCGVTQNDIVKNFTLVGDFESMDIYEYYLKYFKNDTDLQYSNQDDST</sequence>
<comment type="caution">
    <text evidence="1">The sequence shown here is derived from an EMBL/GenBank/DDBJ whole genome shotgun (WGS) entry which is preliminary data.</text>
</comment>
<feature type="non-terminal residue" evidence="1">
    <location>
        <position position="1"/>
    </location>
</feature>
<dbReference type="Proteomes" id="UP000682733">
    <property type="component" value="Unassembled WGS sequence"/>
</dbReference>
<organism evidence="1 2">
    <name type="scientific">Didymodactylos carnosus</name>
    <dbReference type="NCBI Taxonomy" id="1234261"/>
    <lineage>
        <taxon>Eukaryota</taxon>
        <taxon>Metazoa</taxon>
        <taxon>Spiralia</taxon>
        <taxon>Gnathifera</taxon>
        <taxon>Rotifera</taxon>
        <taxon>Eurotatoria</taxon>
        <taxon>Bdelloidea</taxon>
        <taxon>Philodinida</taxon>
        <taxon>Philodinidae</taxon>
        <taxon>Didymodactylos</taxon>
    </lineage>
</organism>
<proteinExistence type="predicted"/>
<gene>
    <name evidence="1" type="ORF">TMI583_LOCUS42068</name>
</gene>